<name>A0ABN6M4M4_9BACT</name>
<feature type="signal peptide" evidence="1">
    <location>
        <begin position="1"/>
        <end position="20"/>
    </location>
</feature>
<dbReference type="Gene3D" id="3.30.1340.30">
    <property type="match status" value="1"/>
</dbReference>
<dbReference type="InterPro" id="IPR014004">
    <property type="entry name" value="Transpt-assoc_nodulatn_dom_bac"/>
</dbReference>
<evidence type="ECO:0000256" key="1">
    <source>
        <dbReference type="SAM" id="SignalP"/>
    </source>
</evidence>
<feature type="domain" description="BON" evidence="2">
    <location>
        <begin position="36"/>
        <end position="103"/>
    </location>
</feature>
<organism evidence="3 4">
    <name type="scientific">Desulfofustis limnaeus</name>
    <dbReference type="NCBI Taxonomy" id="2740163"/>
    <lineage>
        <taxon>Bacteria</taxon>
        <taxon>Pseudomonadati</taxon>
        <taxon>Thermodesulfobacteriota</taxon>
        <taxon>Desulfobulbia</taxon>
        <taxon>Desulfobulbales</taxon>
        <taxon>Desulfocapsaceae</taxon>
        <taxon>Desulfofustis</taxon>
    </lineage>
</organism>
<accession>A0ABN6M4M4</accession>
<dbReference type="RefSeq" id="WP_284151274.1">
    <property type="nucleotide sequence ID" value="NZ_AP025516.1"/>
</dbReference>
<protein>
    <submittedName>
        <fullName evidence="3">Transporter</fullName>
    </submittedName>
</protein>
<dbReference type="EMBL" id="AP025516">
    <property type="protein sequence ID" value="BDD87862.1"/>
    <property type="molecule type" value="Genomic_DNA"/>
</dbReference>
<dbReference type="InterPro" id="IPR007055">
    <property type="entry name" value="BON_dom"/>
</dbReference>
<keyword evidence="1" id="KW-0732">Signal</keyword>
<evidence type="ECO:0000313" key="4">
    <source>
        <dbReference type="Proteomes" id="UP000830055"/>
    </source>
</evidence>
<evidence type="ECO:0000259" key="2">
    <source>
        <dbReference type="PROSITE" id="PS50914"/>
    </source>
</evidence>
<dbReference type="PANTHER" id="PTHR34606:SF16">
    <property type="entry name" value="BON DOMAIN-CONTAINING PROTEIN"/>
    <property type="match status" value="1"/>
</dbReference>
<dbReference type="Pfam" id="PF04972">
    <property type="entry name" value="BON"/>
    <property type="match status" value="1"/>
</dbReference>
<dbReference type="PROSITE" id="PS51257">
    <property type="entry name" value="PROKAR_LIPOPROTEIN"/>
    <property type="match status" value="1"/>
</dbReference>
<dbReference type="PROSITE" id="PS50914">
    <property type="entry name" value="BON"/>
    <property type="match status" value="1"/>
</dbReference>
<evidence type="ECO:0000313" key="3">
    <source>
        <dbReference type="EMBL" id="BDD87862.1"/>
    </source>
</evidence>
<sequence length="103" mass="10998">MKRKNLLLTLILTSMLAVIAGCASSPNKEGTGEYIDDTVITTKVKVAIMEDPALKSSEINVETFKGVVQLSGFVVSQDAINKAVETARGIKGVTSVINDMQLK</sequence>
<dbReference type="SMART" id="SM00749">
    <property type="entry name" value="BON"/>
    <property type="match status" value="1"/>
</dbReference>
<dbReference type="InterPro" id="IPR051686">
    <property type="entry name" value="Lipoprotein_DolP"/>
</dbReference>
<feature type="chain" id="PRO_5045594074" evidence="1">
    <location>
        <begin position="21"/>
        <end position="103"/>
    </location>
</feature>
<reference evidence="3 4" key="1">
    <citation type="submission" date="2022-01" db="EMBL/GenBank/DDBJ databases">
        <title>Desulfofustis limnae sp. nov., a novel mesophilic sulfate-reducing bacterium isolated from marsh soil.</title>
        <authorList>
            <person name="Watanabe M."/>
            <person name="Takahashi A."/>
            <person name="Kojima H."/>
            <person name="Fukui M."/>
        </authorList>
    </citation>
    <scope>NUCLEOTIDE SEQUENCE [LARGE SCALE GENOMIC DNA]</scope>
    <source>
        <strain evidence="3 4">PPLL</strain>
    </source>
</reference>
<gene>
    <name evidence="3" type="primary">osmY</name>
    <name evidence="3" type="ORF">DPPLL_22270</name>
</gene>
<proteinExistence type="predicted"/>
<dbReference type="PANTHER" id="PTHR34606">
    <property type="entry name" value="BON DOMAIN-CONTAINING PROTEIN"/>
    <property type="match status" value="1"/>
</dbReference>
<keyword evidence="4" id="KW-1185">Reference proteome</keyword>
<dbReference type="Proteomes" id="UP000830055">
    <property type="component" value="Chromosome"/>
</dbReference>